<organism evidence="1 2">
    <name type="scientific">Hypsibius exemplaris</name>
    <name type="common">Freshwater tardigrade</name>
    <dbReference type="NCBI Taxonomy" id="2072580"/>
    <lineage>
        <taxon>Eukaryota</taxon>
        <taxon>Metazoa</taxon>
        <taxon>Ecdysozoa</taxon>
        <taxon>Tardigrada</taxon>
        <taxon>Eutardigrada</taxon>
        <taxon>Parachela</taxon>
        <taxon>Hypsibioidea</taxon>
        <taxon>Hypsibiidae</taxon>
        <taxon>Hypsibius</taxon>
    </lineage>
</organism>
<name>A0A1W0WF11_HYPEX</name>
<dbReference type="Proteomes" id="UP000192578">
    <property type="component" value="Unassembled WGS sequence"/>
</dbReference>
<dbReference type="EMBL" id="MTYJ01000116">
    <property type="protein sequence ID" value="OQV13796.1"/>
    <property type="molecule type" value="Genomic_DNA"/>
</dbReference>
<comment type="caution">
    <text evidence="1">The sequence shown here is derived from an EMBL/GenBank/DDBJ whole genome shotgun (WGS) entry which is preliminary data.</text>
</comment>
<evidence type="ECO:0000313" key="2">
    <source>
        <dbReference type="Proteomes" id="UP000192578"/>
    </source>
</evidence>
<proteinExistence type="predicted"/>
<sequence>MTDWDRSTVHSTLGQADRLFDQWMDYWKTHIQPFFQRDDKEAGLLALENIVNISFRISKLHQTCVLENSLAIQVSLTV</sequence>
<accession>A0A1W0WF11</accession>
<dbReference type="AlphaFoldDB" id="A0A1W0WF11"/>
<reference evidence="2" key="1">
    <citation type="submission" date="2017-01" db="EMBL/GenBank/DDBJ databases">
        <title>Comparative genomics of anhydrobiosis in the tardigrade Hypsibius dujardini.</title>
        <authorList>
            <person name="Yoshida Y."/>
            <person name="Koutsovoulos G."/>
            <person name="Laetsch D."/>
            <person name="Stevens L."/>
            <person name="Kumar S."/>
            <person name="Horikawa D."/>
            <person name="Ishino K."/>
            <person name="Komine S."/>
            <person name="Tomita M."/>
            <person name="Blaxter M."/>
            <person name="Arakawa K."/>
        </authorList>
    </citation>
    <scope>NUCLEOTIDE SEQUENCE [LARGE SCALE GENOMIC DNA]</scope>
    <source>
        <strain evidence="2">Z151</strain>
    </source>
</reference>
<protein>
    <submittedName>
        <fullName evidence="1">Uncharacterized protein</fullName>
    </submittedName>
</protein>
<gene>
    <name evidence="1" type="ORF">BV898_12015</name>
</gene>
<evidence type="ECO:0000313" key="1">
    <source>
        <dbReference type="EMBL" id="OQV13796.1"/>
    </source>
</evidence>
<keyword evidence="2" id="KW-1185">Reference proteome</keyword>